<organism evidence="8 9">
    <name type="scientific">Glossina fuscipes</name>
    <dbReference type="NCBI Taxonomy" id="7396"/>
    <lineage>
        <taxon>Eukaryota</taxon>
        <taxon>Metazoa</taxon>
        <taxon>Ecdysozoa</taxon>
        <taxon>Arthropoda</taxon>
        <taxon>Hexapoda</taxon>
        <taxon>Insecta</taxon>
        <taxon>Pterygota</taxon>
        <taxon>Neoptera</taxon>
        <taxon>Endopterygota</taxon>
        <taxon>Diptera</taxon>
        <taxon>Brachycera</taxon>
        <taxon>Muscomorpha</taxon>
        <taxon>Hippoboscoidea</taxon>
        <taxon>Glossinidae</taxon>
        <taxon>Glossina</taxon>
    </lineage>
</organism>
<comment type="subcellular location">
    <subcellularLocation>
        <location evidence="5">Mitochondrion matrix</location>
    </subcellularLocation>
</comment>
<dbReference type="InterPro" id="IPR026591">
    <property type="entry name" value="Sirtuin_cat_small_dom_sf"/>
</dbReference>
<dbReference type="SUPFAM" id="SSF52467">
    <property type="entry name" value="DHS-like NAD/FAD-binding domain"/>
    <property type="match status" value="1"/>
</dbReference>
<feature type="binding site" evidence="5 6">
    <location>
        <position position="175"/>
    </location>
    <ligand>
        <name>Zn(2+)</name>
        <dbReference type="ChEBI" id="CHEBI:29105"/>
    </ligand>
</feature>
<evidence type="ECO:0000256" key="3">
    <source>
        <dbReference type="ARBA" id="ARBA00022833"/>
    </source>
</evidence>
<evidence type="ECO:0000256" key="5">
    <source>
        <dbReference type="HAMAP-Rule" id="MF_03161"/>
    </source>
</evidence>
<feature type="binding site" evidence="5 6">
    <location>
        <position position="226"/>
    </location>
    <ligand>
        <name>Zn(2+)</name>
        <dbReference type="ChEBI" id="CHEBI:29105"/>
    </ligand>
</feature>
<gene>
    <name evidence="9" type="primary">LOC119638399</name>
</gene>
<dbReference type="InterPro" id="IPR026590">
    <property type="entry name" value="Ssirtuin_cat_dom"/>
</dbReference>
<keyword evidence="3 5" id="KW-0862">Zinc</keyword>
<feature type="binding site" evidence="5 6">
    <location>
        <position position="178"/>
    </location>
    <ligand>
        <name>Zn(2+)</name>
        <dbReference type="ChEBI" id="CHEBI:29105"/>
    </ligand>
</feature>
<keyword evidence="2 5" id="KW-0479">Metal-binding</keyword>
<comment type="similarity">
    <text evidence="5">Belongs to the sirtuin family. Class II subfamily.</text>
</comment>
<protein>
    <recommendedName>
        <fullName evidence="5">NAD-dependent protein deacylase</fullName>
        <ecNumber evidence="5">2.3.1.-</ecNumber>
    </recommendedName>
    <alternativeName>
        <fullName evidence="5">Regulatory protein SIR2 homolog</fullName>
    </alternativeName>
</protein>
<feature type="binding site" evidence="5">
    <location>
        <begin position="149"/>
        <end position="152"/>
    </location>
    <ligand>
        <name>NAD(+)</name>
        <dbReference type="ChEBI" id="CHEBI:57540"/>
    </ligand>
</feature>
<dbReference type="InterPro" id="IPR029035">
    <property type="entry name" value="DHS-like_NAD/FAD-binding_dom"/>
</dbReference>
<dbReference type="Pfam" id="PF02146">
    <property type="entry name" value="SIR2"/>
    <property type="match status" value="1"/>
</dbReference>
<keyword evidence="4 5" id="KW-0520">NAD</keyword>
<feature type="active site" description="Proton acceptor" evidence="5 6">
    <location>
        <position position="167"/>
    </location>
</feature>
<dbReference type="Gene3D" id="3.40.50.1220">
    <property type="entry name" value="TPP-binding domain"/>
    <property type="match status" value="1"/>
</dbReference>
<comment type="cofactor">
    <cofactor evidence="5">
        <name>Zn(2+)</name>
        <dbReference type="ChEBI" id="CHEBI:29105"/>
    </cofactor>
    <text evidence="5">Binds 1 zinc ion per subunit.</text>
</comment>
<evidence type="ECO:0000256" key="2">
    <source>
        <dbReference type="ARBA" id="ARBA00022723"/>
    </source>
</evidence>
<feature type="binding site" evidence="5">
    <location>
        <begin position="292"/>
        <end position="294"/>
    </location>
    <ligand>
        <name>NAD(+)</name>
        <dbReference type="ChEBI" id="CHEBI:57540"/>
    </ligand>
</feature>
<comment type="catalytic activity">
    <reaction evidence="5">
        <text>N(6)-acetyl-L-lysyl-[protein] + NAD(+) + H2O = 2''-O-acetyl-ADP-D-ribose + nicotinamide + L-lysyl-[protein]</text>
        <dbReference type="Rhea" id="RHEA:43636"/>
        <dbReference type="Rhea" id="RHEA-COMP:9752"/>
        <dbReference type="Rhea" id="RHEA-COMP:10731"/>
        <dbReference type="ChEBI" id="CHEBI:15377"/>
        <dbReference type="ChEBI" id="CHEBI:17154"/>
        <dbReference type="ChEBI" id="CHEBI:29969"/>
        <dbReference type="ChEBI" id="CHEBI:57540"/>
        <dbReference type="ChEBI" id="CHEBI:61930"/>
        <dbReference type="ChEBI" id="CHEBI:83767"/>
        <dbReference type="EC" id="2.3.1.286"/>
    </reaction>
</comment>
<dbReference type="EC" id="2.3.1.-" evidence="5"/>
<dbReference type="GO" id="GO:0017136">
    <property type="term" value="F:histone deacetylase activity, NAD-dependent"/>
    <property type="evidence" value="ECO:0007669"/>
    <property type="project" value="TreeGrafter"/>
</dbReference>
<dbReference type="GO" id="GO:0008270">
    <property type="term" value="F:zinc ion binding"/>
    <property type="evidence" value="ECO:0007669"/>
    <property type="project" value="UniProtKB-UniRule"/>
</dbReference>
<dbReference type="NCBIfam" id="NF003738">
    <property type="entry name" value="PRK05333.1"/>
    <property type="match status" value="1"/>
</dbReference>
<proteinExistence type="inferred from homology"/>
<evidence type="ECO:0000256" key="1">
    <source>
        <dbReference type="ARBA" id="ARBA00022679"/>
    </source>
</evidence>
<dbReference type="Proteomes" id="UP000092443">
    <property type="component" value="Unplaced"/>
</dbReference>
<dbReference type="InterPro" id="IPR003000">
    <property type="entry name" value="Sirtuin"/>
</dbReference>
<feature type="binding site" evidence="5">
    <location>
        <position position="310"/>
    </location>
    <ligand>
        <name>NAD(+)</name>
        <dbReference type="ChEBI" id="CHEBI:57540"/>
    </ligand>
</feature>
<reference evidence="9" key="1">
    <citation type="submission" date="2025-08" db="UniProtKB">
        <authorList>
            <consortium name="RefSeq"/>
        </authorList>
    </citation>
    <scope>IDENTIFICATION</scope>
    <source>
        <tissue evidence="9">Whole body pupa</tissue>
    </source>
</reference>
<dbReference type="AlphaFoldDB" id="A0A9C6DT79"/>
<sequence length="322" mass="36694">MLSCKIFFIYEVVKMRFTQFMCLRLNQASFLDIKQQQFVPKHQPVLERDVKRLESFLLSKPNIVVLTGAGISTESGIPDYRSEGVGLYARSNHKPIQHSEFLRSSDIRKRYWARNFVGWPRFSATEPNSTHYALARFEREGRIQSLVTQNVDRLHTKAGSKNVIELHGSGYTVQCLSCNYNIGRHDFQAILNSLNPEFKNAPNMVRPDGDVEIPADYIKKFRIPTCPECRGYLKPEIVFFGDNVPKDRLDRIAEMIYTSDGLLVLGSSLLVFSGYRMVLQTKDLNLPVAIVNIGETRGDHLADIKLAAKCGDVVPKLFDFKK</sequence>
<evidence type="ECO:0000313" key="8">
    <source>
        <dbReference type="Proteomes" id="UP000092443"/>
    </source>
</evidence>
<evidence type="ECO:0000256" key="4">
    <source>
        <dbReference type="ARBA" id="ARBA00023027"/>
    </source>
</evidence>
<evidence type="ECO:0000259" key="7">
    <source>
        <dbReference type="PROSITE" id="PS50305"/>
    </source>
</evidence>
<dbReference type="GO" id="GO:0070403">
    <property type="term" value="F:NAD+ binding"/>
    <property type="evidence" value="ECO:0007669"/>
    <property type="project" value="UniProtKB-UniRule"/>
</dbReference>
<name>A0A9C6DT79_9MUSC</name>
<dbReference type="Gene3D" id="3.30.1600.10">
    <property type="entry name" value="SIR2/SIRT2 'Small Domain"/>
    <property type="match status" value="1"/>
</dbReference>
<dbReference type="InterPro" id="IPR026587">
    <property type="entry name" value="Sirtuin_class_II"/>
</dbReference>
<dbReference type="PANTHER" id="PTHR11085:SF10">
    <property type="entry name" value="NAD-DEPENDENT PROTEIN DEACYLASE SIRTUIN-5, MITOCHONDRIAL-RELATED"/>
    <property type="match status" value="1"/>
</dbReference>
<dbReference type="InterPro" id="IPR050134">
    <property type="entry name" value="NAD-dep_sirtuin_deacylases"/>
</dbReference>
<dbReference type="RefSeq" id="XP_037891095.1">
    <property type="nucleotide sequence ID" value="XM_038035167.1"/>
</dbReference>
<dbReference type="KEGG" id="gfs:119638399"/>
<keyword evidence="8" id="KW-1185">Reference proteome</keyword>
<dbReference type="PROSITE" id="PS50305">
    <property type="entry name" value="SIRTUIN"/>
    <property type="match status" value="1"/>
</dbReference>
<evidence type="ECO:0000313" key="9">
    <source>
        <dbReference type="RefSeq" id="XP_037891095.1"/>
    </source>
</evidence>
<comment type="function">
    <text evidence="5">NAD-dependent protein deacylase. Catalyzes the NAD-dependent hydrolysis of acyl groups from lysine residues.</text>
</comment>
<keyword evidence="1 5" id="KW-0808">Transferase</keyword>
<dbReference type="HAMAP" id="MF_01967">
    <property type="entry name" value="Sirtuin_ClassII"/>
    <property type="match status" value="1"/>
</dbReference>
<feature type="binding site" evidence="5">
    <location>
        <begin position="266"/>
        <end position="268"/>
    </location>
    <ligand>
        <name>NAD(+)</name>
        <dbReference type="ChEBI" id="CHEBI:57540"/>
    </ligand>
</feature>
<evidence type="ECO:0000256" key="6">
    <source>
        <dbReference type="PROSITE-ProRule" id="PRU00236"/>
    </source>
</evidence>
<feature type="domain" description="Deacetylase sirtuin-type" evidence="7">
    <location>
        <begin position="43"/>
        <end position="322"/>
    </location>
</feature>
<feature type="binding site" evidence="5">
    <location>
        <begin position="68"/>
        <end position="88"/>
    </location>
    <ligand>
        <name>NAD(+)</name>
        <dbReference type="ChEBI" id="CHEBI:57540"/>
    </ligand>
</feature>
<dbReference type="GO" id="GO:0005759">
    <property type="term" value="C:mitochondrial matrix"/>
    <property type="evidence" value="ECO:0007669"/>
    <property type="project" value="UniProtKB-SubCell"/>
</dbReference>
<dbReference type="GeneID" id="119638399"/>
<accession>A0A9C6DT79</accession>
<dbReference type="PANTHER" id="PTHR11085">
    <property type="entry name" value="NAD-DEPENDENT PROTEIN DEACYLASE SIRTUIN-5, MITOCHONDRIAL-RELATED"/>
    <property type="match status" value="1"/>
</dbReference>
<keyword evidence="5" id="KW-0496">Mitochondrion</keyword>
<dbReference type="CDD" id="cd01409">
    <property type="entry name" value="SIRT4"/>
    <property type="match status" value="1"/>
</dbReference>
<feature type="binding site" evidence="5 6">
    <location>
        <position position="229"/>
    </location>
    <ligand>
        <name>Zn(2+)</name>
        <dbReference type="ChEBI" id="CHEBI:29105"/>
    </ligand>
</feature>